<feature type="active site" description="Proton acceptor" evidence="8">
    <location>
        <position position="83"/>
    </location>
</feature>
<dbReference type="EMBL" id="VSWD01000009">
    <property type="protein sequence ID" value="KAK3093843.1"/>
    <property type="molecule type" value="Genomic_DNA"/>
</dbReference>
<dbReference type="Pfam" id="PF02146">
    <property type="entry name" value="SIR2"/>
    <property type="match status" value="2"/>
</dbReference>
<keyword evidence="5" id="KW-0520">NAD</keyword>
<dbReference type="Proteomes" id="UP001186944">
    <property type="component" value="Unassembled WGS sequence"/>
</dbReference>
<comment type="cofactor">
    <cofactor evidence="1">
        <name>Zn(2+)</name>
        <dbReference type="ChEBI" id="CHEBI:29105"/>
    </cofactor>
</comment>
<protein>
    <recommendedName>
        <fullName evidence="9">Deacetylase sirtuin-type domain-containing protein</fullName>
    </recommendedName>
</protein>
<dbReference type="InterPro" id="IPR050134">
    <property type="entry name" value="NAD-dep_sirtuin_deacylases"/>
</dbReference>
<name>A0AA88Y7S8_PINIB</name>
<dbReference type="Gene3D" id="3.40.50.1220">
    <property type="entry name" value="TPP-binding domain"/>
    <property type="match status" value="1"/>
</dbReference>
<accession>A0AA88Y7S8</accession>
<dbReference type="GO" id="GO:0046872">
    <property type="term" value="F:metal ion binding"/>
    <property type="evidence" value="ECO:0007669"/>
    <property type="project" value="UniProtKB-KW"/>
</dbReference>
<evidence type="ECO:0000256" key="3">
    <source>
        <dbReference type="ARBA" id="ARBA00022723"/>
    </source>
</evidence>
<dbReference type="PANTHER" id="PTHR11085">
    <property type="entry name" value="NAD-DEPENDENT PROTEIN DEACYLASE SIRTUIN-5, MITOCHONDRIAL-RELATED"/>
    <property type="match status" value="1"/>
</dbReference>
<evidence type="ECO:0000259" key="9">
    <source>
        <dbReference type="PROSITE" id="PS50305"/>
    </source>
</evidence>
<reference evidence="10" key="1">
    <citation type="submission" date="2019-08" db="EMBL/GenBank/DDBJ databases">
        <title>The improved chromosome-level genome for the pearl oyster Pinctada fucata martensii using PacBio sequencing and Hi-C.</title>
        <authorList>
            <person name="Zheng Z."/>
        </authorList>
    </citation>
    <scope>NUCLEOTIDE SEQUENCE</scope>
    <source>
        <strain evidence="10">ZZ-2019</strain>
        <tissue evidence="10">Adductor muscle</tissue>
    </source>
</reference>
<evidence type="ECO:0000256" key="8">
    <source>
        <dbReference type="PROSITE-ProRule" id="PRU00236"/>
    </source>
</evidence>
<keyword evidence="11" id="KW-1185">Reference proteome</keyword>
<keyword evidence="4 8" id="KW-0862">Zinc</keyword>
<gene>
    <name evidence="10" type="ORF">FSP39_020873</name>
</gene>
<evidence type="ECO:0000313" key="10">
    <source>
        <dbReference type="EMBL" id="KAK3093843.1"/>
    </source>
</evidence>
<dbReference type="AlphaFoldDB" id="A0AA88Y7S8"/>
<dbReference type="PANTHER" id="PTHR11085:SF6">
    <property type="entry name" value="NAD-DEPENDENT PROTEIN DEACETYLASE SIRTUIN-2"/>
    <property type="match status" value="1"/>
</dbReference>
<evidence type="ECO:0000256" key="2">
    <source>
        <dbReference type="ARBA" id="ARBA00022679"/>
    </source>
</evidence>
<evidence type="ECO:0000313" key="11">
    <source>
        <dbReference type="Proteomes" id="UP001186944"/>
    </source>
</evidence>
<comment type="caution">
    <text evidence="10">The sequence shown here is derived from an EMBL/GenBank/DDBJ whole genome shotgun (WGS) entry which is preliminary data.</text>
</comment>
<dbReference type="FunFam" id="3.30.1600.10:FF:000004">
    <property type="entry name" value="NAD-dependent deacetylase sir2A"/>
    <property type="match status" value="1"/>
</dbReference>
<proteinExistence type="predicted"/>
<sequence>MAGAGISTSAGIPDFRSPGTGLYDNLQKYNLPNPQAIFSLDYFQENPEPFFILAKELYPGVFKNIDTLEAVAGLSPERMVEAHGSFRTGHCLKCKKEFTQEWMKDEIFADRVPKCTLAECEGVVKPDIVFFGEALPERFRECVQSDFSDCDLLIILGTSLIVQPFASLTARLVYK</sequence>
<feature type="binding site" evidence="8">
    <location>
        <position position="94"/>
    </location>
    <ligand>
        <name>Zn(2+)</name>
        <dbReference type="ChEBI" id="CHEBI:29105"/>
    </ligand>
</feature>
<dbReference type="InterPro" id="IPR029035">
    <property type="entry name" value="DHS-like_NAD/FAD-binding_dom"/>
</dbReference>
<feature type="binding site" evidence="8">
    <location>
        <position position="120"/>
    </location>
    <ligand>
        <name>Zn(2+)</name>
        <dbReference type="ChEBI" id="CHEBI:29105"/>
    </ligand>
</feature>
<dbReference type="InterPro" id="IPR026590">
    <property type="entry name" value="Ssirtuin_cat_dom"/>
</dbReference>
<dbReference type="GO" id="GO:0017136">
    <property type="term" value="F:histone deacetylase activity, NAD-dependent"/>
    <property type="evidence" value="ECO:0007669"/>
    <property type="project" value="TreeGrafter"/>
</dbReference>
<keyword evidence="3 8" id="KW-0479">Metal-binding</keyword>
<dbReference type="PROSITE" id="PS50305">
    <property type="entry name" value="SIRTUIN"/>
    <property type="match status" value="1"/>
</dbReference>
<evidence type="ECO:0000256" key="6">
    <source>
        <dbReference type="ARBA" id="ARBA00048378"/>
    </source>
</evidence>
<dbReference type="GO" id="GO:0005634">
    <property type="term" value="C:nucleus"/>
    <property type="evidence" value="ECO:0007669"/>
    <property type="project" value="TreeGrafter"/>
</dbReference>
<evidence type="ECO:0000256" key="1">
    <source>
        <dbReference type="ARBA" id="ARBA00001947"/>
    </source>
</evidence>
<feature type="domain" description="Deacetylase sirtuin-type" evidence="9">
    <location>
        <begin position="1"/>
        <end position="175"/>
    </location>
</feature>
<keyword evidence="2" id="KW-0808">Transferase</keyword>
<comment type="catalytic activity">
    <reaction evidence="6">
        <text>N(6)-hexadecanoyl-L-lysyl-[protein] + NAD(+) + H2O = 2''-O-hexadecanoyl-ADP-D-ribose + nicotinamide + L-lysyl-[protein]</text>
        <dbReference type="Rhea" id="RHEA:70563"/>
        <dbReference type="Rhea" id="RHEA-COMP:9752"/>
        <dbReference type="Rhea" id="RHEA-COMP:14175"/>
        <dbReference type="ChEBI" id="CHEBI:15377"/>
        <dbReference type="ChEBI" id="CHEBI:17154"/>
        <dbReference type="ChEBI" id="CHEBI:29969"/>
        <dbReference type="ChEBI" id="CHEBI:57540"/>
        <dbReference type="ChEBI" id="CHEBI:138936"/>
        <dbReference type="ChEBI" id="CHEBI:189673"/>
    </reaction>
    <physiologicalReaction direction="left-to-right" evidence="6">
        <dbReference type="Rhea" id="RHEA:70564"/>
    </physiologicalReaction>
</comment>
<dbReference type="GO" id="GO:0070403">
    <property type="term" value="F:NAD+ binding"/>
    <property type="evidence" value="ECO:0007669"/>
    <property type="project" value="InterPro"/>
</dbReference>
<dbReference type="InterPro" id="IPR003000">
    <property type="entry name" value="Sirtuin"/>
</dbReference>
<comment type="catalytic activity">
    <reaction evidence="7">
        <text>N(6)-tetradecanoyl-L-lysyl-[protein] + NAD(+) + H2O = 2''-O-tetradecanoyl-ADP-D-ribose + nicotinamide + L-lysyl-[protein]</text>
        <dbReference type="Rhea" id="RHEA:70567"/>
        <dbReference type="Rhea" id="RHEA-COMP:9752"/>
        <dbReference type="Rhea" id="RHEA-COMP:15437"/>
        <dbReference type="ChEBI" id="CHEBI:15377"/>
        <dbReference type="ChEBI" id="CHEBI:17154"/>
        <dbReference type="ChEBI" id="CHEBI:29969"/>
        <dbReference type="ChEBI" id="CHEBI:57540"/>
        <dbReference type="ChEBI" id="CHEBI:141129"/>
        <dbReference type="ChEBI" id="CHEBI:189674"/>
    </reaction>
    <physiologicalReaction direction="left-to-right" evidence="7">
        <dbReference type="Rhea" id="RHEA:70568"/>
    </physiologicalReaction>
</comment>
<feature type="binding site" evidence="8">
    <location>
        <position position="115"/>
    </location>
    <ligand>
        <name>Zn(2+)</name>
        <dbReference type="ChEBI" id="CHEBI:29105"/>
    </ligand>
</feature>
<dbReference type="Gene3D" id="3.30.1600.10">
    <property type="entry name" value="SIR2/SIRT2 'Small Domain"/>
    <property type="match status" value="1"/>
</dbReference>
<evidence type="ECO:0000256" key="7">
    <source>
        <dbReference type="ARBA" id="ARBA00048905"/>
    </source>
</evidence>
<evidence type="ECO:0000256" key="4">
    <source>
        <dbReference type="ARBA" id="ARBA00022833"/>
    </source>
</evidence>
<feature type="binding site" evidence="8">
    <location>
        <position position="91"/>
    </location>
    <ligand>
        <name>Zn(2+)</name>
        <dbReference type="ChEBI" id="CHEBI:29105"/>
    </ligand>
</feature>
<dbReference type="SUPFAM" id="SSF52467">
    <property type="entry name" value="DHS-like NAD/FAD-binding domain"/>
    <property type="match status" value="1"/>
</dbReference>
<evidence type="ECO:0000256" key="5">
    <source>
        <dbReference type="ARBA" id="ARBA00023027"/>
    </source>
</evidence>
<organism evidence="10 11">
    <name type="scientific">Pinctada imbricata</name>
    <name type="common">Atlantic pearl-oyster</name>
    <name type="synonym">Pinctada martensii</name>
    <dbReference type="NCBI Taxonomy" id="66713"/>
    <lineage>
        <taxon>Eukaryota</taxon>
        <taxon>Metazoa</taxon>
        <taxon>Spiralia</taxon>
        <taxon>Lophotrochozoa</taxon>
        <taxon>Mollusca</taxon>
        <taxon>Bivalvia</taxon>
        <taxon>Autobranchia</taxon>
        <taxon>Pteriomorphia</taxon>
        <taxon>Pterioida</taxon>
        <taxon>Pterioidea</taxon>
        <taxon>Pteriidae</taxon>
        <taxon>Pinctada</taxon>
    </lineage>
</organism>
<dbReference type="InterPro" id="IPR026591">
    <property type="entry name" value="Sirtuin_cat_small_dom_sf"/>
</dbReference>